<accession>A0A4R0PDX0</accession>
<sequence>MISSPTHRESPISRPITVSVLPASGFNLTIDADESERAALAAAHDLVAVHRFHTDLEIKRWRKDGVRLRGRIQANVEQTCVVTLEPLESVIDAEFDAVFLPEGSKLRRPLDSDGALLIDPNGPDAPETFEHGILDAGAVAEEFFELEIDPFPRTPGAELPEAGDPAGEGSDTGENPFAGLRALKNKL</sequence>
<dbReference type="Proteomes" id="UP000291301">
    <property type="component" value="Unassembled WGS sequence"/>
</dbReference>
<evidence type="ECO:0000313" key="3">
    <source>
        <dbReference type="Proteomes" id="UP000291301"/>
    </source>
</evidence>
<comment type="caution">
    <text evidence="2">The sequence shown here is derived from an EMBL/GenBank/DDBJ whole genome shotgun (WGS) entry which is preliminary data.</text>
</comment>
<reference evidence="2 3" key="1">
    <citation type="journal article" date="2015" name="Antonie Van Leeuwenhoek">
        <title>Oricola cellulosilytica gen. nov., sp. nov., a cellulose-degrading bacterium of the family Phyllobacteriaceae isolated from surface seashore water, and emended descriptions of Mesorhizobium loti and Phyllobacterium myrsinacearum.</title>
        <authorList>
            <person name="Hameed A."/>
            <person name="Shahina M."/>
            <person name="Lai W.A."/>
            <person name="Lin S.Y."/>
            <person name="Young L.S."/>
            <person name="Liu Y.C."/>
            <person name="Hsu Y.H."/>
            <person name="Young C.C."/>
        </authorList>
    </citation>
    <scope>NUCLEOTIDE SEQUENCE [LARGE SCALE GENOMIC DNA]</scope>
    <source>
        <strain evidence="2 3">KCTC 52183</strain>
    </source>
</reference>
<gene>
    <name evidence="2" type="ORF">E0D97_10020</name>
</gene>
<proteinExistence type="predicted"/>
<dbReference type="EMBL" id="SJST01000003">
    <property type="protein sequence ID" value="TCD14395.1"/>
    <property type="molecule type" value="Genomic_DNA"/>
</dbReference>
<keyword evidence="3" id="KW-1185">Reference proteome</keyword>
<dbReference type="AlphaFoldDB" id="A0A4R0PDX0"/>
<name>A0A4R0PDX0_9HYPH</name>
<dbReference type="OrthoDB" id="8443793at2"/>
<dbReference type="InterPro" id="IPR003772">
    <property type="entry name" value="YceD"/>
</dbReference>
<feature type="region of interest" description="Disordered" evidence="1">
    <location>
        <begin position="150"/>
        <end position="179"/>
    </location>
</feature>
<organism evidence="2 3">
    <name type="scientific">Oricola cellulosilytica</name>
    <dbReference type="NCBI Taxonomy" id="1429082"/>
    <lineage>
        <taxon>Bacteria</taxon>
        <taxon>Pseudomonadati</taxon>
        <taxon>Pseudomonadota</taxon>
        <taxon>Alphaproteobacteria</taxon>
        <taxon>Hyphomicrobiales</taxon>
        <taxon>Ahrensiaceae</taxon>
        <taxon>Oricola</taxon>
    </lineage>
</organism>
<dbReference type="RefSeq" id="WP_131568375.1">
    <property type="nucleotide sequence ID" value="NZ_JAINFK010000002.1"/>
</dbReference>
<protein>
    <submittedName>
        <fullName evidence="2">DUF177 domain-containing protein</fullName>
    </submittedName>
</protein>
<evidence type="ECO:0000313" key="2">
    <source>
        <dbReference type="EMBL" id="TCD14395.1"/>
    </source>
</evidence>
<dbReference type="Pfam" id="PF02620">
    <property type="entry name" value="YceD"/>
    <property type="match status" value="1"/>
</dbReference>
<evidence type="ECO:0000256" key="1">
    <source>
        <dbReference type="SAM" id="MobiDB-lite"/>
    </source>
</evidence>